<feature type="region of interest" description="Disordered" evidence="2">
    <location>
        <begin position="1530"/>
        <end position="1553"/>
    </location>
</feature>
<dbReference type="InterPro" id="IPR056162">
    <property type="entry name" value="WD40_MABP1-WDR62_2nd"/>
</dbReference>
<feature type="compositionally biased region" description="Low complexity" evidence="2">
    <location>
        <begin position="262"/>
        <end position="273"/>
    </location>
</feature>
<keyword evidence="4" id="KW-1185">Reference proteome</keyword>
<feature type="region of interest" description="Disordered" evidence="2">
    <location>
        <begin position="1571"/>
        <end position="1634"/>
    </location>
</feature>
<accession>A0AA85KBH7</accession>
<evidence type="ECO:0000313" key="5">
    <source>
        <dbReference type="WBParaSite" id="TREG1_71630.1"/>
    </source>
</evidence>
<keyword evidence="1" id="KW-0853">WD repeat</keyword>
<dbReference type="Gene3D" id="2.130.10.10">
    <property type="entry name" value="YVTN repeat-like/Quinoprotein amine dehydrogenase"/>
    <property type="match status" value="4"/>
</dbReference>
<dbReference type="Proteomes" id="UP000050795">
    <property type="component" value="Unassembled WGS sequence"/>
</dbReference>
<sequence length="1880" mass="206857">MKKKLNTIEHCSGGQNTPLRYLRARSFSLMQRSLVECSVEITEICLNAQCAHTRFRNHAEYNLILSNNCAVAFSDKTGLIAHAAGCVTVLHSFENERQQFIQSQSRKAITAVDFSSDGKYLATGESGHQPMVRLWNVSERCQLAEFGGHHFRVAAVRFSPNDQYLVSIGSQEDHTLYVWDRQSGQRVASAKVTNRIYGVAFSPTGQFFVTVGVRYVRFWYLENKRNKIRETLPLHGRNAILGDMFNSVFTDVCCVVSSSSSSPPASASSSSASFNPGGSSQINSARSKSSSDHEDVTNNSATSTKNTSPSVNNTAASGGNTTLTLVVNTAGRLIQFNGQRDLDKWVDLKTSRANCISTSGSWVTVGCTTGVCLIFEAESLQFIAKLPLPHTLGSSLHLSLDVANDSTGNEPIYPDIIAIKLDCTRNRLICFYNDHSIHVWDIHDLSTIQKCRSHFYHSRGIWSIDCLPEQWQHNNKSLSHLPSWWLNDMFATCSDDGTIRFWSLIANHRSVNNDSSGIRLSTSVPADSEFAGSATFECTEQLAGIIYADPSYKYLCTSDRSSTEITLPKLEGGVGPLGGPGFVPGTNDIGQIDSALQSPVSPSRPSFSEHCQLISASNCTTTAGNSNNISSGSPSSCVRTICISPDGRHLAAGDRDGSLRVYSLETLELFCQIPAHDNEILSLNFFRSHSVPQLVLLCSASRDRMIHIFDPNKEYSRVQTISDHSGAIFSAKIIETEDGEIRLISCGMDKSLLFRILEPDESGQTAHFALEHHLVGRHSQLDATITPTLTTSPPDSRTNSVNRKRYLAVACQDRRLRIYNVVTARPVRCYRGSYTEDGFLVRCTIDPTGSIIATSGSDKQLNLFHLLTGESIATLYGHSELSLGLRFLPNLRYLISVSADSCIFVWRLSSALTQYLRERITSSTAATSASHIHKTSLGNSISYPQLDGISLTTTTVSSGGGSGVEYGGLYRINRSEYSRLRNKSSLLNLNAAPRKHICKNSNSDGDHDEGSRRGLVNQCAGYNNNEGGGEYVDEEEGDDIIDNEEDDDDITSASQTLPPSEWNDSLGEYDKIEHLYDDDSELDSYPLDDVLSVDNMSNCMATNMSHNNNNNNSVKKRKSAVSEIDPNMWGDTVTNHACKTRGQVASTTLTTSANNNSSSNNNNNGNNRNTKKPEFYFSVSALPAWARRKLSRRESVTLVPTSLSQVVNTDLDIVGSDSASQASVGSGPILPVSSSSPGSHETIPDHIPLSTMTSNKISKHNRLSSKKSMDDDTCERNVLTPVSGGVPGVTIAQSAIPTNNQHTHSQIKTYNQMSRSEYKARECYNFSQTNEISSSEQNRERNKMNWLARAVSAPDTPRPYKKEAHHIDTTTNNNIRKSVLTTTTAPSIVKTRKPIDSCPKKLYPTQGIVEPSPPPPSAPPSHTNRLSIQNRPKDLAIQRLASPRPYEIRADDLLVNESVTGKDCTNPLPLFNRPKTKSNQRSYSATQLMNTSSPTQHTSPSIIDDESISLRTTRKQPCFIDDDMSVNHPPRCSLHHHHHQCQQQQSSHQLNSPRTLRASVDFTSKVSLMSLSSSSYQDPENTFLTARRYPSQSITSSRQTDDRLTNNNSNNNETLRRSSTRMSNPTLSHTKEESNSIKSAIESLHALRVALDLAVERLAKLTCHNHKSKEYSGLRDIVSEELEWRFSRLRAMLGLSPVCVEAPVARVLLADIVERLIPELKSVGAGLDIQSSIIDSDNTTTDSGALQYINHQSELYKSINLSDTSVYDLTEISNSTINPNKSKDAATLDDDDDDDGGDEEDDDGGGGVDEDIEGDHVEKANHSSDNIGKANTEMLSASSPVSSLNTSRLCCKVEMNSRCTEEEEEELKCSTQEKKTLETT</sequence>
<feature type="compositionally biased region" description="Low complexity" evidence="2">
    <location>
        <begin position="297"/>
        <end position="310"/>
    </location>
</feature>
<proteinExistence type="predicted"/>
<feature type="compositionally biased region" description="Polar residues" evidence="2">
    <location>
        <begin position="274"/>
        <end position="288"/>
    </location>
</feature>
<feature type="region of interest" description="Disordered" evidence="2">
    <location>
        <begin position="1218"/>
        <end position="1272"/>
    </location>
</feature>
<dbReference type="WBParaSite" id="TREG1_71630.1">
    <property type="protein sequence ID" value="TREG1_71630.1"/>
    <property type="gene ID" value="TREG1_71630"/>
</dbReference>
<dbReference type="InterPro" id="IPR015943">
    <property type="entry name" value="WD40/YVTN_repeat-like_dom_sf"/>
</dbReference>
<dbReference type="PANTHER" id="PTHR45589">
    <property type="entry name" value="WD REPEAT DOMAIN 62, ISOFORM G"/>
    <property type="match status" value="1"/>
</dbReference>
<evidence type="ECO:0000256" key="1">
    <source>
        <dbReference type="PROSITE-ProRule" id="PRU00221"/>
    </source>
</evidence>
<feature type="compositionally biased region" description="Polar residues" evidence="2">
    <location>
        <begin position="1576"/>
        <end position="1598"/>
    </location>
</feature>
<dbReference type="SMART" id="SM00320">
    <property type="entry name" value="WD40"/>
    <property type="match status" value="11"/>
</dbReference>
<feature type="region of interest" description="Disordered" evidence="2">
    <location>
        <begin position="1774"/>
        <end position="1846"/>
    </location>
</feature>
<feature type="compositionally biased region" description="Basic and acidic residues" evidence="2">
    <location>
        <begin position="1867"/>
        <end position="1880"/>
    </location>
</feature>
<feature type="repeat" description="WD" evidence="1">
    <location>
        <begin position="638"/>
        <end position="666"/>
    </location>
</feature>
<dbReference type="InterPro" id="IPR001680">
    <property type="entry name" value="WD40_rpt"/>
</dbReference>
<dbReference type="PROSITE" id="PS50082">
    <property type="entry name" value="WD_REPEATS_2"/>
    <property type="match status" value="3"/>
</dbReference>
<dbReference type="Pfam" id="PF00400">
    <property type="entry name" value="WD40"/>
    <property type="match status" value="3"/>
</dbReference>
<feature type="region of interest" description="Disordered" evidence="2">
    <location>
        <begin position="1861"/>
        <end position="1880"/>
    </location>
</feature>
<feature type="compositionally biased region" description="Acidic residues" evidence="2">
    <location>
        <begin position="1031"/>
        <end position="1050"/>
    </location>
</feature>
<evidence type="ECO:0000313" key="4">
    <source>
        <dbReference type="Proteomes" id="UP000050795"/>
    </source>
</evidence>
<dbReference type="PANTHER" id="PTHR45589:SF1">
    <property type="entry name" value="WD REPEAT DOMAIN 62, ISOFORM G"/>
    <property type="match status" value="1"/>
</dbReference>
<feature type="region of interest" description="Disordered" evidence="2">
    <location>
        <begin position="262"/>
        <end position="316"/>
    </location>
</feature>
<feature type="repeat" description="WD" evidence="1">
    <location>
        <begin position="146"/>
        <end position="189"/>
    </location>
</feature>
<reference evidence="4" key="1">
    <citation type="submission" date="2022-06" db="EMBL/GenBank/DDBJ databases">
        <authorList>
            <person name="Berger JAMES D."/>
            <person name="Berger JAMES D."/>
        </authorList>
    </citation>
    <scope>NUCLEOTIDE SEQUENCE [LARGE SCALE GENOMIC DNA]</scope>
</reference>
<dbReference type="InterPro" id="IPR036322">
    <property type="entry name" value="WD40_repeat_dom_sf"/>
</dbReference>
<feature type="compositionally biased region" description="Polar residues" evidence="2">
    <location>
        <begin position="1833"/>
        <end position="1846"/>
    </location>
</feature>
<feature type="domain" description="MABP1/WDR62 second WD40" evidence="3">
    <location>
        <begin position="622"/>
        <end position="908"/>
    </location>
</feature>
<dbReference type="PROSITE" id="PS50294">
    <property type="entry name" value="WD_REPEATS_REGION"/>
    <property type="match status" value="1"/>
</dbReference>
<evidence type="ECO:0000256" key="2">
    <source>
        <dbReference type="SAM" id="MobiDB-lite"/>
    </source>
</evidence>
<feature type="compositionally biased region" description="Acidic residues" evidence="2">
    <location>
        <begin position="1787"/>
        <end position="1813"/>
    </location>
</feature>
<feature type="repeat" description="WD" evidence="1">
    <location>
        <begin position="875"/>
        <end position="910"/>
    </location>
</feature>
<evidence type="ECO:0000259" key="3">
    <source>
        <dbReference type="Pfam" id="PF24782"/>
    </source>
</evidence>
<protein>
    <recommendedName>
        <fullName evidence="3">MABP1/WDR62 second WD40 domain-containing protein</fullName>
    </recommendedName>
</protein>
<feature type="compositionally biased region" description="Low complexity" evidence="2">
    <location>
        <begin position="1149"/>
        <end position="1168"/>
    </location>
</feature>
<dbReference type="InterPro" id="IPR052779">
    <property type="entry name" value="WDR62"/>
</dbReference>
<dbReference type="Pfam" id="PF24782">
    <property type="entry name" value="WD40_MABP1-WDR62_2nd"/>
    <property type="match status" value="1"/>
</dbReference>
<name>A0AA85KBH7_TRIRE</name>
<feature type="region of interest" description="Disordered" evidence="2">
    <location>
        <begin position="998"/>
        <end position="1065"/>
    </location>
</feature>
<reference evidence="5" key="2">
    <citation type="submission" date="2023-11" db="UniProtKB">
        <authorList>
            <consortium name="WormBaseParasite"/>
        </authorList>
    </citation>
    <scope>IDENTIFICATION</scope>
</reference>
<organism evidence="4 5">
    <name type="scientific">Trichobilharzia regenti</name>
    <name type="common">Nasal bird schistosome</name>
    <dbReference type="NCBI Taxonomy" id="157069"/>
    <lineage>
        <taxon>Eukaryota</taxon>
        <taxon>Metazoa</taxon>
        <taxon>Spiralia</taxon>
        <taxon>Lophotrochozoa</taxon>
        <taxon>Platyhelminthes</taxon>
        <taxon>Trematoda</taxon>
        <taxon>Digenea</taxon>
        <taxon>Strigeidida</taxon>
        <taxon>Schistosomatoidea</taxon>
        <taxon>Schistosomatidae</taxon>
        <taxon>Trichobilharzia</taxon>
    </lineage>
</organism>
<feature type="region of interest" description="Disordered" evidence="2">
    <location>
        <begin position="1406"/>
        <end position="1433"/>
    </location>
</feature>
<feature type="region of interest" description="Disordered" evidence="2">
    <location>
        <begin position="1149"/>
        <end position="1172"/>
    </location>
</feature>
<feature type="compositionally biased region" description="Low complexity" evidence="2">
    <location>
        <begin position="1541"/>
        <end position="1550"/>
    </location>
</feature>
<dbReference type="SUPFAM" id="SSF50978">
    <property type="entry name" value="WD40 repeat-like"/>
    <property type="match status" value="2"/>
</dbReference>